<accession>A0A4C1U986</accession>
<dbReference type="EMBL" id="BGZK01000145">
    <property type="protein sequence ID" value="GBP22921.1"/>
    <property type="molecule type" value="Genomic_DNA"/>
</dbReference>
<name>A0A4C1U986_EUMVA</name>
<evidence type="ECO:0000256" key="1">
    <source>
        <dbReference type="SAM" id="MobiDB-lite"/>
    </source>
</evidence>
<feature type="compositionally biased region" description="Basic residues" evidence="1">
    <location>
        <begin position="80"/>
        <end position="89"/>
    </location>
</feature>
<protein>
    <submittedName>
        <fullName evidence="2">Uncharacterized protein</fullName>
    </submittedName>
</protein>
<organism evidence="2 3">
    <name type="scientific">Eumeta variegata</name>
    <name type="common">Bagworm moth</name>
    <name type="synonym">Eumeta japonica</name>
    <dbReference type="NCBI Taxonomy" id="151549"/>
    <lineage>
        <taxon>Eukaryota</taxon>
        <taxon>Metazoa</taxon>
        <taxon>Ecdysozoa</taxon>
        <taxon>Arthropoda</taxon>
        <taxon>Hexapoda</taxon>
        <taxon>Insecta</taxon>
        <taxon>Pterygota</taxon>
        <taxon>Neoptera</taxon>
        <taxon>Endopterygota</taxon>
        <taxon>Lepidoptera</taxon>
        <taxon>Glossata</taxon>
        <taxon>Ditrysia</taxon>
        <taxon>Tineoidea</taxon>
        <taxon>Psychidae</taxon>
        <taxon>Oiketicinae</taxon>
        <taxon>Eumeta</taxon>
    </lineage>
</organism>
<gene>
    <name evidence="2" type="ORF">EVAR_95321_1</name>
</gene>
<feature type="region of interest" description="Disordered" evidence="1">
    <location>
        <begin position="67"/>
        <end position="89"/>
    </location>
</feature>
<evidence type="ECO:0000313" key="3">
    <source>
        <dbReference type="Proteomes" id="UP000299102"/>
    </source>
</evidence>
<sequence length="89" mass="10287">MHHAEQLHISKCIFKQKRTCESIRLQYPKILMTPDAEAYPFHFISWGMKCWPSTLARFGWELPNRASDAVTTSETDPLSKARHRANGTI</sequence>
<reference evidence="2 3" key="1">
    <citation type="journal article" date="2019" name="Commun. Biol.">
        <title>The bagworm genome reveals a unique fibroin gene that provides high tensile strength.</title>
        <authorList>
            <person name="Kono N."/>
            <person name="Nakamura H."/>
            <person name="Ohtoshi R."/>
            <person name="Tomita M."/>
            <person name="Numata K."/>
            <person name="Arakawa K."/>
        </authorList>
    </citation>
    <scope>NUCLEOTIDE SEQUENCE [LARGE SCALE GENOMIC DNA]</scope>
</reference>
<evidence type="ECO:0000313" key="2">
    <source>
        <dbReference type="EMBL" id="GBP22921.1"/>
    </source>
</evidence>
<keyword evidence="3" id="KW-1185">Reference proteome</keyword>
<proteinExistence type="predicted"/>
<dbReference type="Proteomes" id="UP000299102">
    <property type="component" value="Unassembled WGS sequence"/>
</dbReference>
<dbReference type="AlphaFoldDB" id="A0A4C1U986"/>
<comment type="caution">
    <text evidence="2">The sequence shown here is derived from an EMBL/GenBank/DDBJ whole genome shotgun (WGS) entry which is preliminary data.</text>
</comment>